<dbReference type="AlphaFoldDB" id="X1DF30"/>
<organism evidence="7">
    <name type="scientific">marine sediment metagenome</name>
    <dbReference type="NCBI Taxonomy" id="412755"/>
    <lineage>
        <taxon>unclassified sequences</taxon>
        <taxon>metagenomes</taxon>
        <taxon>ecological metagenomes</taxon>
    </lineage>
</organism>
<dbReference type="PANTHER" id="PTHR23528:SF1">
    <property type="entry name" value="MAJOR FACILITATOR SUPERFAMILY (MFS) PROFILE DOMAIN-CONTAINING PROTEIN"/>
    <property type="match status" value="1"/>
</dbReference>
<reference evidence="7" key="1">
    <citation type="journal article" date="2014" name="Front. Microbiol.">
        <title>High frequency of phylogenetically diverse reductive dehalogenase-homologous genes in deep subseafloor sedimentary metagenomes.</title>
        <authorList>
            <person name="Kawai M."/>
            <person name="Futagami T."/>
            <person name="Toyoda A."/>
            <person name="Takaki Y."/>
            <person name="Nishi S."/>
            <person name="Hori S."/>
            <person name="Arai W."/>
            <person name="Tsubouchi T."/>
            <person name="Morono Y."/>
            <person name="Uchiyama I."/>
            <person name="Ito T."/>
            <person name="Fujiyama A."/>
            <person name="Inagaki F."/>
            <person name="Takami H."/>
        </authorList>
    </citation>
    <scope>NUCLEOTIDE SEQUENCE</scope>
    <source>
        <strain evidence="7">Expedition CK06-06</strain>
    </source>
</reference>
<dbReference type="Gene3D" id="1.20.1250.20">
    <property type="entry name" value="MFS general substrate transporter like domains"/>
    <property type="match status" value="2"/>
</dbReference>
<evidence type="ECO:0000256" key="4">
    <source>
        <dbReference type="ARBA" id="ARBA00023136"/>
    </source>
</evidence>
<proteinExistence type="predicted"/>
<dbReference type="PANTHER" id="PTHR23528">
    <property type="match status" value="1"/>
</dbReference>
<evidence type="ECO:0000256" key="3">
    <source>
        <dbReference type="ARBA" id="ARBA00022989"/>
    </source>
</evidence>
<evidence type="ECO:0000256" key="5">
    <source>
        <dbReference type="SAM" id="Phobius"/>
    </source>
</evidence>
<feature type="transmembrane region" description="Helical" evidence="5">
    <location>
        <begin position="317"/>
        <end position="339"/>
    </location>
</feature>
<evidence type="ECO:0000313" key="7">
    <source>
        <dbReference type="EMBL" id="GAH18812.1"/>
    </source>
</evidence>
<dbReference type="PROSITE" id="PS50850">
    <property type="entry name" value="MFS"/>
    <property type="match status" value="1"/>
</dbReference>
<dbReference type="PROSITE" id="PS00216">
    <property type="entry name" value="SUGAR_TRANSPORT_1"/>
    <property type="match status" value="1"/>
</dbReference>
<keyword evidence="4 5" id="KW-0472">Membrane</keyword>
<dbReference type="GO" id="GO:0016020">
    <property type="term" value="C:membrane"/>
    <property type="evidence" value="ECO:0007669"/>
    <property type="project" value="UniProtKB-SubCell"/>
</dbReference>
<feature type="transmembrane region" description="Helical" evidence="5">
    <location>
        <begin position="108"/>
        <end position="125"/>
    </location>
</feature>
<dbReference type="GO" id="GO:0022857">
    <property type="term" value="F:transmembrane transporter activity"/>
    <property type="evidence" value="ECO:0007669"/>
    <property type="project" value="InterPro"/>
</dbReference>
<feature type="transmembrane region" description="Helical" evidence="5">
    <location>
        <begin position="190"/>
        <end position="215"/>
    </location>
</feature>
<evidence type="ECO:0000256" key="1">
    <source>
        <dbReference type="ARBA" id="ARBA00004141"/>
    </source>
</evidence>
<feature type="transmembrane region" description="Helical" evidence="5">
    <location>
        <begin position="137"/>
        <end position="159"/>
    </location>
</feature>
<feature type="transmembrane region" description="Helical" evidence="5">
    <location>
        <begin position="44"/>
        <end position="75"/>
    </location>
</feature>
<feature type="domain" description="Major facilitator superfamily (MFS) profile" evidence="6">
    <location>
        <begin position="1"/>
        <end position="344"/>
    </location>
</feature>
<comment type="caution">
    <text evidence="7">The sequence shown here is derived from an EMBL/GenBank/DDBJ whole genome shotgun (WGS) entry which is preliminary data.</text>
</comment>
<keyword evidence="2 5" id="KW-0812">Transmembrane</keyword>
<sequence>AESEKNTYLGLLTFAGLLLAMAVQPIAGALSDRSGFGWGRRRPYILLGTALAVLLLPGIGLFDSFIVILIVYCLLQITCNTAQGPYQAFIPDLVPEGRRGLASGVKSFLEIGGGVALIYPIALFMDRYSAGEGSSWLWLVLAVLGIVLLGTMLATVLTVKERPGAGGPQLPLLPTLYKSFKIDVKANRDFIWFLISRLLILMAFTTLQTFALYFLMDVVGVANPAEATARFSIVAVAGMLAVVYPAGRLSDKIGRRPIAFTAGLLGALGIALIFLFQYSYTLIMFCGGLVGISFGAFMSSNWALATDLVPKGEEARYLGLTNLATAGGAALARLIGPVIDFFNA</sequence>
<feature type="transmembrane region" description="Helical" evidence="5">
    <location>
        <begin position="227"/>
        <end position="246"/>
    </location>
</feature>
<dbReference type="Pfam" id="PF13347">
    <property type="entry name" value="MFS_2"/>
    <property type="match status" value="1"/>
</dbReference>
<feature type="transmembrane region" description="Helical" evidence="5">
    <location>
        <begin position="282"/>
        <end position="305"/>
    </location>
</feature>
<comment type="subcellular location">
    <subcellularLocation>
        <location evidence="1">Membrane</location>
        <topology evidence="1">Multi-pass membrane protein</topology>
    </subcellularLocation>
</comment>
<accession>X1DF30</accession>
<dbReference type="SUPFAM" id="SSF103473">
    <property type="entry name" value="MFS general substrate transporter"/>
    <property type="match status" value="1"/>
</dbReference>
<name>X1DF30_9ZZZZ</name>
<feature type="transmembrane region" description="Helical" evidence="5">
    <location>
        <begin position="258"/>
        <end position="276"/>
    </location>
</feature>
<feature type="non-terminal residue" evidence="7">
    <location>
        <position position="344"/>
    </location>
</feature>
<keyword evidence="3 5" id="KW-1133">Transmembrane helix</keyword>
<evidence type="ECO:0000256" key="2">
    <source>
        <dbReference type="ARBA" id="ARBA00022692"/>
    </source>
</evidence>
<dbReference type="EMBL" id="BARU01002853">
    <property type="protein sequence ID" value="GAH18812.1"/>
    <property type="molecule type" value="Genomic_DNA"/>
</dbReference>
<feature type="non-terminal residue" evidence="7">
    <location>
        <position position="1"/>
    </location>
</feature>
<gene>
    <name evidence="7" type="ORF">S03H2_06491</name>
</gene>
<dbReference type="InterPro" id="IPR005829">
    <property type="entry name" value="Sugar_transporter_CS"/>
</dbReference>
<evidence type="ECO:0000259" key="6">
    <source>
        <dbReference type="PROSITE" id="PS50850"/>
    </source>
</evidence>
<dbReference type="InterPro" id="IPR036259">
    <property type="entry name" value="MFS_trans_sf"/>
</dbReference>
<protein>
    <recommendedName>
        <fullName evidence="6">Major facilitator superfamily (MFS) profile domain-containing protein</fullName>
    </recommendedName>
</protein>
<dbReference type="InterPro" id="IPR020846">
    <property type="entry name" value="MFS_dom"/>
</dbReference>